<feature type="compositionally biased region" description="Low complexity" evidence="1">
    <location>
        <begin position="76"/>
        <end position="85"/>
    </location>
</feature>
<evidence type="ECO:0000256" key="1">
    <source>
        <dbReference type="SAM" id="MobiDB-lite"/>
    </source>
</evidence>
<dbReference type="Pfam" id="PF19078">
    <property type="entry name" value="Big_12"/>
    <property type="match status" value="2"/>
</dbReference>
<feature type="compositionally biased region" description="Polar residues" evidence="1">
    <location>
        <begin position="2834"/>
        <end position="2843"/>
    </location>
</feature>
<feature type="region of interest" description="Disordered" evidence="1">
    <location>
        <begin position="2619"/>
        <end position="2643"/>
    </location>
</feature>
<name>A0AAD0UB91_9BURK</name>
<dbReference type="Gene3D" id="6.20.50.90">
    <property type="match status" value="1"/>
</dbReference>
<feature type="compositionally biased region" description="Low complexity" evidence="1">
    <location>
        <begin position="191"/>
        <end position="205"/>
    </location>
</feature>
<feature type="compositionally biased region" description="Low complexity" evidence="1">
    <location>
        <begin position="36"/>
        <end position="61"/>
    </location>
</feature>
<dbReference type="Gene3D" id="2.60.40.1800">
    <property type="match status" value="1"/>
</dbReference>
<organism evidence="4 5">
    <name type="scientific">Herbaspirillum rubrisubalbicans</name>
    <dbReference type="NCBI Taxonomy" id="80842"/>
    <lineage>
        <taxon>Bacteria</taxon>
        <taxon>Pseudomonadati</taxon>
        <taxon>Pseudomonadota</taxon>
        <taxon>Betaproteobacteria</taxon>
        <taxon>Burkholderiales</taxon>
        <taxon>Oxalobacteraceae</taxon>
        <taxon>Herbaspirillum</taxon>
    </lineage>
</organism>
<feature type="domain" description="Bacterial Ig-like" evidence="3">
    <location>
        <begin position="2447"/>
        <end position="2543"/>
    </location>
</feature>
<feature type="region of interest" description="Disordered" evidence="1">
    <location>
        <begin position="187"/>
        <end position="218"/>
    </location>
</feature>
<feature type="domain" description="Bacterial Ig-like" evidence="3">
    <location>
        <begin position="1331"/>
        <end position="1423"/>
    </location>
</feature>
<feature type="region of interest" description="Disordered" evidence="1">
    <location>
        <begin position="2830"/>
        <end position="2850"/>
    </location>
</feature>
<feature type="domain" description="Bacterial Ig-like" evidence="2">
    <location>
        <begin position="2072"/>
        <end position="2166"/>
    </location>
</feature>
<dbReference type="Gene3D" id="2.60.40.2700">
    <property type="match status" value="2"/>
</dbReference>
<sequence>MSNDQNKAGINPISNKQLGTAPVPLIMPPTRRSTNAVAGKSAKSAKAAQQHDQQQLPAEDQPLYDMAIVPEEGAAERALASAEAAMSVRRGEDDEEEATLEKSSHAEGDTAPILLAQASSTSKAADAHDSPASVGEELLRQAAPLPSTPPKAGPDGSESWLGKDWKLPVAIGGGALALLGLAAGGGGSANGSGISATPSATPPSSGNDGAPPPPSNTWNLTVTPAAGPFLAGASVRASAQKWVGGAWQEIASTTTVDRNGRMSFKIDKSMVTAQDILRVVVSDTGDSADHRDEIIGKQTLGATPLIAVIGGMDADQQVTANPLTTLAAMQIGQNLSPDNMNAIHAAVAKAFGISVSDLVHVLPVFLGGGGNPVETADGKNYGLALGVVAGMTQAQRAAGVPSNDALDKALKVLAGAFVTGADGKLVLDLQKVRSVEVDKGDGTKAQVGLDEGAARLYQATGDAEAGANGSQVPYISIDTKKEVPVAGQTLAKGVDANVSYSSFTDGLTLKINTAASAKVGDNLHIEFVRLDADGKPIADAKPFTYDYVLTKKDVDAAEAAVNDPQNKGGGFFTLTIPTHLDDPAKYNLENAARPAVGSSTDSSNFLLPAEKGANSESSFYKPNSGSAQFQLRATGSALGFASAGARIALFSDQIAIEAAPATSDRITFNGAGTGQTTSNTIKVVMTLPYKISWSPGNEPTLLMKVDGRDLMATYVPNGSTGDVLHFSLQLSSSDAATRGLDGAISIPDNALRFTKSDAFIYADLGNVLFRSDAQGKWFKRDGAAVPGDDLAKALGVKTQLNTPYKADTTPPADPNLEILDPPVFDSSGLRADATVPVSGKLNAISSANPEDAFSVVTNQIKGLKISVASGAFKASDNGTKVKLLVTADGFAELRLAEATVNDRGEAQFTDASYIQASVDSLTRFVKGKSAVDGVPLKLFAQLVDAAGNESGKVALKLPTGAGSKASLTLDLSTPDAPSEVKLDASSDTGRDGVAGTKFDNITSQSTPTLLVKGGSPGSVIQIWSDAAHTSPLGQGVVRVLPGAVSSNGATVTLSSMLKPGDNTVYVTITDQAGNTSADTSFKLNYLKPFDASSKLDLDITSITPAGNNGFYRKDDVIEVTVRFDRPVFLKTGKNTSKVYVILQSDTEDGSQPQDTQTGMAVLVGGLDTDTLKFQYKVGQNVEFGTKRVFKAISLVNRDKVLEDVAGSTIETDQAKAVTGQRVMIDTIEPTKPQVSLPADIADGDTFSGAAALGKGINLNAESGSTVRLVFRKAGVDVWTKSVTATGPGQSVKLIAEDLEKIGQGVVEVRATATDPAGNRSAPSDTVQFKLDTIAPKATVASNPGGALVNKSVTFVINFDEALKSAPTKDYFDVANGTVNEVTPGDTATSWKIRVTPKAGVASGNIELRLKSGVASPLSDKAGNLVDTDKILATQAIDTMGPTASATADAGGPVMGGLVSFTVVLSEAIPPKLWGAVGTGNFIATNGTVDSVTPIDGSGGLRYKVMVRPKTSSGGSGPADTTISLSLLANPDSDGALIRDALGNQIDTGKSAGQPQILDLLVTQVVDVTPPTVAQLTLSAKATGSLPPKDGYYHVGDVVTVEVKFSEAMKIMGQPTVDIDLGGSAGIRRAVFNKLSDDKLSAFFDYVIVAGDNASTGIGLPANGIKLAGGGITDLAGNPAVLASQAKASDPAGVKIDTQAPFIAEAKIDSANVLASTGLYKAGAELKASVRWSEEISIDTAKGSPELTLNVGGKPRTATYTGLAADKKTLLFTYTVAADDNDAAGITIPAGAVKLQGAVITDVSGNAAVMDYSGSPANASFKVDTTAPGVASVVVNGRSDDVGTSSGIYRVGDKVIVTVSFNEDMRLNTDGGSPTLSLQVGAKSRVATYVANSANGKNLTFSYTLAGDDAALEGVAVLANVLALNGASLTDLAGNASQLTYTALPANAAVKVDNASPTLLSFSATADKKLLIDDVLQLRAKVSEPLRAGASLTVKLSNGGEVVLSADSSDPTQLVGSYKVLPGQNSSDLKVTSVSATTGKDLAGNDLSTVVPSNGSIAAPRPIEIDAARPPKPGVFQLDAASDAGISNADGITNVTLPSFYLDGLVIGAKVVVTATNPSGQMVKLLEFTATATSQTVAMSGTALTDGVYSKVMVQQQNPSSNFSEMTQLGNTKTLGQFEISTVVPSTPNSLVFDPIQDSLAENEYGNYLKEPDNAKTPGVKPDRNYGTTIREPRFYFLGGKDGEVAVLFRDMNKNNRFDEGDILLGRKTIGSDSLAPDYTLTINSPDTKKNGHYVDVEAENALANALYTDINLVLQSQSGTYGQASGFAYGNLKVFSSALPTTLSGARVTEATSETATRASTLSFSVDNGQEGARVSFSAELVGADGSRRTVDIGSGILSAAKTVLINTSALNGRYENFTAKQTYAGMTGTAIAVTKQAGGDLVMVWDHLAPTVQVAVKPGNGPTRPGDLVELVFTFSEEIKDFTVDDIVVNGGTLIDFAGSGLTRTAKFKPNDGNVLKGDVQVNGASYTDVVGNAGVASNKLDIVFNRPGAITLSGISGSAPQVGETLSAAVSDPDGNPAGTVSYTWTVGDTTVAGNNTATYKVKDADKGKKIKVTASYTDGANTPDTASSSETAQVTGPNNPPQVVFKVNGVVVDPDKNNVLRYGDTVTVEVNDKDGIATSPAAKYSWLDSHSFTQGQIADARNFVVTKDILAKDALIHFRAQYTDQAGNNELWTQEAQSFRVRPKQQPGTVSIKLIDNDGKEVVPSGDLKLGDELKAVVQDENDAGKIEYHWIVGGEDRGVGSGSHYQVGSGDYGKDIKVQAIYVDKDGGQESPTSTTSFTVGPKPGNKLPTGDVTISGDGMLGTVLTAQPDNIKDDDGLATNPAYTYKWYSVVNKVTGEKTEISAAHFQGNDSSKLVVTTDLLGKDIQVEAQFKDLADFDNKVTGSKTISPSLPGVFTVTAPLSFTGLMDQDTKAKLLKVAPNSNLYILDVDGNGTIDQNDARTYIGNLDANASIGVTTAGGQGRATLLGKDSTWWSRFDELDKDILGTATGAKGVIGSGDTADVPAKDFWTASAVNASGNSHFVWTKDGAPYAKANISYEGDPNRSHYYLFEVKVNAGGVLPG</sequence>
<dbReference type="Proteomes" id="UP000269199">
    <property type="component" value="Chromosome"/>
</dbReference>
<accession>A0AAD0UB91</accession>
<dbReference type="InterPro" id="IPR044016">
    <property type="entry name" value="Big_13"/>
</dbReference>
<reference evidence="4 5" key="1">
    <citation type="submission" date="2017-11" db="EMBL/GenBank/DDBJ databases">
        <title>Complete genome sequence of Herbaspirillum rubrisubalbicans DSM 11543.</title>
        <authorList>
            <person name="Chen M."/>
            <person name="An Q."/>
        </authorList>
    </citation>
    <scope>NUCLEOTIDE SEQUENCE [LARGE SCALE GENOMIC DNA]</scope>
    <source>
        <strain evidence="4 5">DSM 11543</strain>
    </source>
</reference>
<protein>
    <submittedName>
        <fullName evidence="4">Uncharacterized protein</fullName>
    </submittedName>
</protein>
<dbReference type="Pfam" id="PF19077">
    <property type="entry name" value="Big_13"/>
    <property type="match status" value="2"/>
</dbReference>
<proteinExistence type="predicted"/>
<dbReference type="InterPro" id="IPR044048">
    <property type="entry name" value="Big_12"/>
</dbReference>
<feature type="region of interest" description="Disordered" evidence="1">
    <location>
        <begin position="1"/>
        <end position="114"/>
    </location>
</feature>
<feature type="compositionally biased region" description="Polar residues" evidence="1">
    <location>
        <begin position="1"/>
        <end position="18"/>
    </location>
</feature>
<evidence type="ECO:0000259" key="2">
    <source>
        <dbReference type="Pfam" id="PF19077"/>
    </source>
</evidence>
<evidence type="ECO:0000313" key="5">
    <source>
        <dbReference type="Proteomes" id="UP000269199"/>
    </source>
</evidence>
<dbReference type="InterPro" id="IPR013783">
    <property type="entry name" value="Ig-like_fold"/>
</dbReference>
<gene>
    <name evidence="4" type="ORF">RC54_16140</name>
</gene>
<feature type="compositionally biased region" description="Basic and acidic residues" evidence="1">
    <location>
        <begin position="99"/>
        <end position="108"/>
    </location>
</feature>
<feature type="domain" description="Bacterial Ig-like" evidence="2">
    <location>
        <begin position="978"/>
        <end position="1082"/>
    </location>
</feature>
<dbReference type="Gene3D" id="2.60.40.10">
    <property type="entry name" value="Immunoglobulins"/>
    <property type="match status" value="1"/>
</dbReference>
<dbReference type="EMBL" id="CP024996">
    <property type="protein sequence ID" value="AYR25257.1"/>
    <property type="molecule type" value="Genomic_DNA"/>
</dbReference>
<evidence type="ECO:0000313" key="4">
    <source>
        <dbReference type="EMBL" id="AYR25257.1"/>
    </source>
</evidence>
<feature type="compositionally biased region" description="Polar residues" evidence="1">
    <location>
        <begin position="2619"/>
        <end position="2640"/>
    </location>
</feature>
<evidence type="ECO:0000259" key="3">
    <source>
        <dbReference type="Pfam" id="PF19078"/>
    </source>
</evidence>